<dbReference type="Proteomes" id="UP001281147">
    <property type="component" value="Unassembled WGS sequence"/>
</dbReference>
<name>A0ACC3NHF9_9PEZI</name>
<gene>
    <name evidence="1" type="ORF">LTR37_006209</name>
</gene>
<keyword evidence="2" id="KW-1185">Reference proteome</keyword>
<comment type="caution">
    <text evidence="1">The sequence shown here is derived from an EMBL/GenBank/DDBJ whole genome shotgun (WGS) entry which is preliminary data.</text>
</comment>
<sequence length="393" mass="44889">MSSSTSTRSFASSPSQYPAVQMVPHCTVTATGEELLRVVDEVDCGVYETNRCEEQREEQRFPKSQDLTDLLTPIEDDYLAVGPDQTKHRVPKKPTVMVDEDREDKQMDLDAPMLPERNSSERKLVNEPDIDQLRDPINQRPWKPTPLFNTRLWEAHQTHDIEYQHARRYTPPVVDQVLSNALLEDKENVELTRTPSMRFDSLTPKRQHFTRECIKRSTYWNGTKMSLDHAFAESNTRVGIFNEPAVRVHVDSERQKWIRDMRKERSSEEVIDQLQQEAFGMSGKELDCLAESAREELEAVGQILPPSVPSSPKKKTPSPKANGKKRKGSDEEAPASRKVRRRTEEDSQPSQSSAGPVAASEVVSESPSPTRRSGRVIRRSTRLIEEMEPAQER</sequence>
<protein>
    <submittedName>
        <fullName evidence="1">Uncharacterized protein</fullName>
    </submittedName>
</protein>
<evidence type="ECO:0000313" key="1">
    <source>
        <dbReference type="EMBL" id="KAK3716859.1"/>
    </source>
</evidence>
<proteinExistence type="predicted"/>
<reference evidence="1" key="1">
    <citation type="submission" date="2023-07" db="EMBL/GenBank/DDBJ databases">
        <title>Black Yeasts Isolated from many extreme environments.</title>
        <authorList>
            <person name="Coleine C."/>
            <person name="Stajich J.E."/>
            <person name="Selbmann L."/>
        </authorList>
    </citation>
    <scope>NUCLEOTIDE SEQUENCE</scope>
    <source>
        <strain evidence="1">CCFEE 5714</strain>
    </source>
</reference>
<organism evidence="1 2">
    <name type="scientific">Vermiconidia calcicola</name>
    <dbReference type="NCBI Taxonomy" id="1690605"/>
    <lineage>
        <taxon>Eukaryota</taxon>
        <taxon>Fungi</taxon>
        <taxon>Dikarya</taxon>
        <taxon>Ascomycota</taxon>
        <taxon>Pezizomycotina</taxon>
        <taxon>Dothideomycetes</taxon>
        <taxon>Dothideomycetidae</taxon>
        <taxon>Mycosphaerellales</taxon>
        <taxon>Extremaceae</taxon>
        <taxon>Vermiconidia</taxon>
    </lineage>
</organism>
<dbReference type="EMBL" id="JAUTXU010000040">
    <property type="protein sequence ID" value="KAK3716859.1"/>
    <property type="molecule type" value="Genomic_DNA"/>
</dbReference>
<accession>A0ACC3NHF9</accession>
<evidence type="ECO:0000313" key="2">
    <source>
        <dbReference type="Proteomes" id="UP001281147"/>
    </source>
</evidence>